<dbReference type="AlphaFoldDB" id="A0A0F4Q8G9"/>
<sequence length="80" mass="8852">MRDRVMGRFSNRLNEVAGNSRFTQLELESIFSPEEEETILEVKEALASAADDNEATIKIQAMGEKAIKVLTKLGKKALLG</sequence>
<evidence type="ECO:0000313" key="2">
    <source>
        <dbReference type="Proteomes" id="UP000033452"/>
    </source>
</evidence>
<name>A0A0F4Q8G9_9GAMM</name>
<dbReference type="Proteomes" id="UP000033452">
    <property type="component" value="Unassembled WGS sequence"/>
</dbReference>
<gene>
    <name evidence="1" type="ORF">TW77_23840</name>
</gene>
<dbReference type="EMBL" id="JXYA01000118">
    <property type="protein sequence ID" value="KJZ03675.1"/>
    <property type="molecule type" value="Genomic_DNA"/>
</dbReference>
<accession>A0A0F4Q8G9</accession>
<proteinExistence type="predicted"/>
<reference evidence="1 2" key="1">
    <citation type="journal article" date="2015" name="BMC Genomics">
        <title>Genome mining reveals unlocked bioactive potential of marine Gram-negative bacteria.</title>
        <authorList>
            <person name="Machado H."/>
            <person name="Sonnenschein E.C."/>
            <person name="Melchiorsen J."/>
            <person name="Gram L."/>
        </authorList>
    </citation>
    <scope>NUCLEOTIDE SEQUENCE [LARGE SCALE GENOMIC DNA]</scope>
    <source>
        <strain evidence="1 2">S2471</strain>
    </source>
</reference>
<protein>
    <submittedName>
        <fullName evidence="1">Uncharacterized protein</fullName>
    </submittedName>
</protein>
<dbReference type="PATRIC" id="fig|43658.5.peg.5076"/>
<keyword evidence="2" id="KW-1185">Reference proteome</keyword>
<comment type="caution">
    <text evidence="1">The sequence shown here is derived from an EMBL/GenBank/DDBJ whole genome shotgun (WGS) entry which is preliminary data.</text>
</comment>
<evidence type="ECO:0000313" key="1">
    <source>
        <dbReference type="EMBL" id="KJZ03675.1"/>
    </source>
</evidence>
<organism evidence="1 2">
    <name type="scientific">Pseudoalteromonas rubra</name>
    <dbReference type="NCBI Taxonomy" id="43658"/>
    <lineage>
        <taxon>Bacteria</taxon>
        <taxon>Pseudomonadati</taxon>
        <taxon>Pseudomonadota</taxon>
        <taxon>Gammaproteobacteria</taxon>
        <taxon>Alteromonadales</taxon>
        <taxon>Pseudoalteromonadaceae</taxon>
        <taxon>Pseudoalteromonas</taxon>
    </lineage>
</organism>